<keyword evidence="14 19" id="KW-0472">Membrane</keyword>
<feature type="transmembrane region" description="Helical" evidence="19">
    <location>
        <begin position="371"/>
        <end position="391"/>
    </location>
</feature>
<dbReference type="GO" id="GO:0005886">
    <property type="term" value="C:plasma membrane"/>
    <property type="evidence" value="ECO:0007669"/>
    <property type="project" value="UniProtKB-SubCell"/>
</dbReference>
<dbReference type="FunFam" id="3.20.20.80:FF:000120">
    <property type="entry name" value="Alpha-amylase A"/>
    <property type="match status" value="1"/>
</dbReference>
<feature type="transmembrane region" description="Helical" evidence="19">
    <location>
        <begin position="306"/>
        <end position="326"/>
    </location>
</feature>
<evidence type="ECO:0000256" key="11">
    <source>
        <dbReference type="ARBA" id="ARBA00022837"/>
    </source>
</evidence>
<name>A0A8H2WSA0_9AGAM</name>
<dbReference type="InterPro" id="IPR013780">
    <property type="entry name" value="Glyco_hydro_b"/>
</dbReference>
<accession>A0A8H2WSA0</accession>
<comment type="similarity">
    <text evidence="4">Belongs to the glycosyl hydrolase 13 family.</text>
</comment>
<feature type="transmembrane region" description="Helical" evidence="19">
    <location>
        <begin position="186"/>
        <end position="210"/>
    </location>
</feature>
<feature type="transmembrane region" description="Helical" evidence="19">
    <location>
        <begin position="346"/>
        <end position="365"/>
    </location>
</feature>
<keyword evidence="16" id="KW-0326">Glycosidase</keyword>
<keyword evidence="9" id="KW-0479">Metal-binding</keyword>
<dbReference type="Pfam" id="PF09260">
    <property type="entry name" value="A_amylase_dom_C"/>
    <property type="match status" value="1"/>
</dbReference>
<evidence type="ECO:0000256" key="12">
    <source>
        <dbReference type="ARBA" id="ARBA00022989"/>
    </source>
</evidence>
<feature type="transmembrane region" description="Helical" evidence="19">
    <location>
        <begin position="216"/>
        <end position="235"/>
    </location>
</feature>
<dbReference type="GO" id="GO:0015098">
    <property type="term" value="F:molybdate ion transmembrane transporter activity"/>
    <property type="evidence" value="ECO:0007669"/>
    <property type="project" value="InterPro"/>
</dbReference>
<keyword evidence="10" id="KW-0378">Hydrolase</keyword>
<dbReference type="SUPFAM" id="SSF103473">
    <property type="entry name" value="MFS general substrate transporter"/>
    <property type="match status" value="1"/>
</dbReference>
<evidence type="ECO:0000313" key="21">
    <source>
        <dbReference type="EMBL" id="CAE6398002.1"/>
    </source>
</evidence>
<dbReference type="SMART" id="SM00642">
    <property type="entry name" value="Aamy"/>
    <property type="match status" value="1"/>
</dbReference>
<keyword evidence="6" id="KW-0813">Transport</keyword>
<dbReference type="Gene3D" id="2.60.40.1180">
    <property type="entry name" value="Golgi alpha-mannosidase II"/>
    <property type="match status" value="1"/>
</dbReference>
<sequence length="934" mass="100965">MMLESFYASQLAVMAGYAFFAMLVENYISKKHTPKAEEGDPISGRRPTVASEQAARALSYKYLVVYGVVMAADWLQGPYVYSLYKDQYGYSERMVATLFVTGFLSAGLAAPTVGVWADNYGRKRICMGFCVSYAISCLCTFVNWLPVNLTGRVFGGVSTSILFSCFDSWLVSAAQTANVSSQDLSSIFSSATLINGLVAAGMGIFSNALVAKTQSFASPFAASALCLVVAWFLIASMWSENHGSRTESATADLLQIRRLKEAWGIVREDSSMIVLGLVQTCFEGSMYLFVFLWVPSMQEAAGSGSLPLGMIFSAYMVCMMLGSLVYKCLVAYGGGGESTLVLHAKLSSLTLMTAAFALAVGNLATDPHWRFWAFCLFEACVGMYYPIQGMLRGTMIQNDHRATTTIMIAAPVLLSLATGAFAASASEWQSRSIYQVLTDRFATSDGSGPSCNTGDRKYCGGTFKGITNHLDYIQGMGFDSVWISPITKNIGNTGYGEGYHGYWPMDLNNLNEGFGTPDDLKELSAALHKRGMYLMVDVVVNHFAATSTPPSLTYGGYSPFNAETDYHPFCWITDFNNQTQVEQCWLGDTTVALTDINTESENVVNTYNAWIKNLTSFYNIDGIRIDTVKHVRKDFWPAFVKSSGVFSIGEVLSNETQYTGDYTNYMDAVLDYPSWFAVTQAFASTTGNIALIAQNIPETQKYFKNGGISTGAFLENHDQPRFQSWTTDLSLVKNAMAYTFVTDGIPILYYGQEQGYTGGNEPASREALWFTSYQTQNKPLVDHVVKLNAVRKAAIAGDSKFLSTQMKVVANSTHNIAVQKGKLLTALTNVGSQGAAENFELTGTGYSANEQLVDVLSCANITADASGNVVVPLKGGNPQVIIPVSQLSGSGLCGSAKSAVTTTSGNKNGATALGYVSAFLAAAVGVVGVLPLLF</sequence>
<dbReference type="PANTHER" id="PTHR23516:SF1">
    <property type="entry name" value="MOLYBDATE-ANION TRANSPORTER"/>
    <property type="match status" value="1"/>
</dbReference>
<comment type="cofactor">
    <cofactor evidence="1">
        <name>Ca(2+)</name>
        <dbReference type="ChEBI" id="CHEBI:29108"/>
    </cofactor>
</comment>
<dbReference type="Proteomes" id="UP000663843">
    <property type="component" value="Unassembled WGS sequence"/>
</dbReference>
<dbReference type="EMBL" id="CAJMWT010001391">
    <property type="protein sequence ID" value="CAE6398002.1"/>
    <property type="molecule type" value="Genomic_DNA"/>
</dbReference>
<comment type="caution">
    <text evidence="21">The sequence shown here is derived from an EMBL/GenBank/DDBJ whole genome shotgun (WGS) entry which is preliminary data.</text>
</comment>
<dbReference type="CDD" id="cd11319">
    <property type="entry name" value="AmyAc_euk_AmyA"/>
    <property type="match status" value="1"/>
</dbReference>
<dbReference type="Gene3D" id="1.20.1250.20">
    <property type="entry name" value="MFS general substrate transporter like domains"/>
    <property type="match status" value="1"/>
</dbReference>
<feature type="domain" description="Glycosyl hydrolase family 13 catalytic" evidence="20">
    <location>
        <begin position="435"/>
        <end position="791"/>
    </location>
</feature>
<evidence type="ECO:0000256" key="18">
    <source>
        <dbReference type="ARBA" id="ARBA00032555"/>
    </source>
</evidence>
<keyword evidence="12 19" id="KW-1133">Transmembrane helix</keyword>
<keyword evidence="13" id="KW-0406">Ion transport</keyword>
<dbReference type="Pfam" id="PF05631">
    <property type="entry name" value="MFS_5"/>
    <property type="match status" value="1"/>
</dbReference>
<evidence type="ECO:0000256" key="13">
    <source>
        <dbReference type="ARBA" id="ARBA00023065"/>
    </source>
</evidence>
<evidence type="ECO:0000259" key="20">
    <source>
        <dbReference type="SMART" id="SM00642"/>
    </source>
</evidence>
<dbReference type="InterPro" id="IPR036259">
    <property type="entry name" value="MFS_trans_sf"/>
</dbReference>
<dbReference type="GO" id="GO:0005509">
    <property type="term" value="F:calcium ion binding"/>
    <property type="evidence" value="ECO:0007669"/>
    <property type="project" value="InterPro"/>
</dbReference>
<evidence type="ECO:0000256" key="1">
    <source>
        <dbReference type="ARBA" id="ARBA00001913"/>
    </source>
</evidence>
<protein>
    <recommendedName>
        <fullName evidence="5">Molybdate-anion transporter</fullName>
    </recommendedName>
    <alternativeName>
        <fullName evidence="17">Major facilitator superfamily domain-containing protein 5</fullName>
    </alternativeName>
    <alternativeName>
        <fullName evidence="18">Molybdate transporter 2 homolog</fullName>
    </alternativeName>
</protein>
<evidence type="ECO:0000256" key="7">
    <source>
        <dbReference type="ARBA" id="ARBA00022475"/>
    </source>
</evidence>
<evidence type="ECO:0000256" key="15">
    <source>
        <dbReference type="ARBA" id="ARBA00023277"/>
    </source>
</evidence>
<dbReference type="Pfam" id="PF00128">
    <property type="entry name" value="Alpha-amylase"/>
    <property type="match status" value="1"/>
</dbReference>
<evidence type="ECO:0000256" key="17">
    <source>
        <dbReference type="ARBA" id="ARBA00030646"/>
    </source>
</evidence>
<keyword evidence="7" id="KW-1003">Cell membrane</keyword>
<dbReference type="SUPFAM" id="SSF51011">
    <property type="entry name" value="Glycosyl hydrolase domain"/>
    <property type="match status" value="1"/>
</dbReference>
<dbReference type="CDD" id="cd17487">
    <property type="entry name" value="MFS_MFSD5_like"/>
    <property type="match status" value="1"/>
</dbReference>
<feature type="transmembrane region" description="Helical" evidence="19">
    <location>
        <begin position="6"/>
        <end position="24"/>
    </location>
</feature>
<evidence type="ECO:0000256" key="8">
    <source>
        <dbReference type="ARBA" id="ARBA00022692"/>
    </source>
</evidence>
<dbReference type="GO" id="GO:0016052">
    <property type="term" value="P:carbohydrate catabolic process"/>
    <property type="evidence" value="ECO:0007669"/>
    <property type="project" value="InterPro"/>
</dbReference>
<comment type="function">
    <text evidence="2">Mediates high-affinity intracellular uptake of the rare oligo-element molybdenum.</text>
</comment>
<evidence type="ECO:0000256" key="14">
    <source>
        <dbReference type="ARBA" id="ARBA00023136"/>
    </source>
</evidence>
<feature type="transmembrane region" description="Helical" evidence="19">
    <location>
        <begin position="129"/>
        <end position="147"/>
    </location>
</feature>
<gene>
    <name evidence="21" type="ORF">RDB_LOCUS34641</name>
</gene>
<evidence type="ECO:0000256" key="2">
    <source>
        <dbReference type="ARBA" id="ARBA00003019"/>
    </source>
</evidence>
<evidence type="ECO:0000256" key="5">
    <source>
        <dbReference type="ARBA" id="ARBA00021242"/>
    </source>
</evidence>
<comment type="subcellular location">
    <subcellularLocation>
        <location evidence="3">Cell membrane</location>
        <topology evidence="3">Multi-pass membrane protein</topology>
    </subcellularLocation>
</comment>
<feature type="transmembrane region" description="Helical" evidence="19">
    <location>
        <begin position="63"/>
        <end position="84"/>
    </location>
</feature>
<dbReference type="InterPro" id="IPR008509">
    <property type="entry name" value="MOT2/MFSD5"/>
</dbReference>
<dbReference type="PANTHER" id="PTHR23516">
    <property type="entry name" value="SAM (S-ADENOSYL METHIONINE) TRANSPORTER"/>
    <property type="match status" value="1"/>
</dbReference>
<evidence type="ECO:0000256" key="9">
    <source>
        <dbReference type="ARBA" id="ARBA00022723"/>
    </source>
</evidence>
<proteinExistence type="inferred from homology"/>
<evidence type="ECO:0000256" key="6">
    <source>
        <dbReference type="ARBA" id="ARBA00022448"/>
    </source>
</evidence>
<evidence type="ECO:0000256" key="10">
    <source>
        <dbReference type="ARBA" id="ARBA00022801"/>
    </source>
</evidence>
<feature type="transmembrane region" description="Helical" evidence="19">
    <location>
        <begin position="96"/>
        <end position="117"/>
    </location>
</feature>
<evidence type="ECO:0000256" key="4">
    <source>
        <dbReference type="ARBA" id="ARBA00008061"/>
    </source>
</evidence>
<dbReference type="GO" id="GO:0006811">
    <property type="term" value="P:monoatomic ion transport"/>
    <property type="evidence" value="ECO:0007669"/>
    <property type="project" value="UniProtKB-KW"/>
</dbReference>
<organism evidence="21 22">
    <name type="scientific">Rhizoctonia solani</name>
    <dbReference type="NCBI Taxonomy" id="456999"/>
    <lineage>
        <taxon>Eukaryota</taxon>
        <taxon>Fungi</taxon>
        <taxon>Dikarya</taxon>
        <taxon>Basidiomycota</taxon>
        <taxon>Agaricomycotina</taxon>
        <taxon>Agaricomycetes</taxon>
        <taxon>Cantharellales</taxon>
        <taxon>Ceratobasidiaceae</taxon>
        <taxon>Rhizoctonia</taxon>
    </lineage>
</organism>
<keyword evidence="15" id="KW-0119">Carbohydrate metabolism</keyword>
<feature type="transmembrane region" description="Helical" evidence="19">
    <location>
        <begin position="403"/>
        <end position="423"/>
    </location>
</feature>
<keyword evidence="11" id="KW-0106">Calcium</keyword>
<keyword evidence="8 19" id="KW-0812">Transmembrane</keyword>
<evidence type="ECO:0000313" key="22">
    <source>
        <dbReference type="Proteomes" id="UP000663843"/>
    </source>
</evidence>
<evidence type="ECO:0000256" key="16">
    <source>
        <dbReference type="ARBA" id="ARBA00023295"/>
    </source>
</evidence>
<dbReference type="InterPro" id="IPR017853">
    <property type="entry name" value="GH"/>
</dbReference>
<feature type="transmembrane region" description="Helical" evidence="19">
    <location>
        <begin position="912"/>
        <end position="933"/>
    </location>
</feature>
<evidence type="ECO:0000256" key="3">
    <source>
        <dbReference type="ARBA" id="ARBA00004651"/>
    </source>
</evidence>
<reference evidence="21" key="1">
    <citation type="submission" date="2021-01" db="EMBL/GenBank/DDBJ databases">
        <authorList>
            <person name="Kaushik A."/>
        </authorList>
    </citation>
    <scope>NUCLEOTIDE SEQUENCE</scope>
    <source>
        <strain evidence="21">AG2-2IIIB</strain>
    </source>
</reference>
<dbReference type="Gene3D" id="3.20.20.80">
    <property type="entry name" value="Glycosidases"/>
    <property type="match status" value="1"/>
</dbReference>
<dbReference type="InterPro" id="IPR015340">
    <property type="entry name" value="A_amylase_C_dom"/>
</dbReference>
<feature type="transmembrane region" description="Helical" evidence="19">
    <location>
        <begin position="273"/>
        <end position="294"/>
    </location>
</feature>
<evidence type="ECO:0000256" key="19">
    <source>
        <dbReference type="SAM" id="Phobius"/>
    </source>
</evidence>
<dbReference type="InterPro" id="IPR006047">
    <property type="entry name" value="GH13_cat_dom"/>
</dbReference>
<dbReference type="GO" id="GO:0004556">
    <property type="term" value="F:alpha-amylase activity"/>
    <property type="evidence" value="ECO:0007669"/>
    <property type="project" value="InterPro"/>
</dbReference>
<dbReference type="AlphaFoldDB" id="A0A8H2WSA0"/>
<dbReference type="SUPFAM" id="SSF51445">
    <property type="entry name" value="(Trans)glycosidases"/>
    <property type="match status" value="1"/>
</dbReference>